<keyword evidence="2" id="KW-0012">Acyltransferase</keyword>
<evidence type="ECO:0000259" key="3">
    <source>
        <dbReference type="PROSITE" id="PS51186"/>
    </source>
</evidence>
<sequence length="277" mass="31936">MYQYQTLEHTSYEQIAECFRAAFSDYYFSADLSAAQLQKRLEMSGVDLAQSYGAFQNGRLVGFLFNTRSVYNGQNAVFDAGTGVVPEHRGKQVFTRLFQFAEQQLARQNVQAYYLEVLQQNRRAIRLYQRLGFSTRREYVVFKGDGQAAQTLPFPVQEQEFSQFEVPAANCRCVDPCFEHTTPVLKRTPQLYRVWYRQAQDGIAAFCVFEQESGAVVQMGYRDLSALGQIFQDLVSKFPAVIVKNVDTSYPEVLELLRSLRFQEVARQYEMSRELQA</sequence>
<dbReference type="Proteomes" id="UP001477672">
    <property type="component" value="Unassembled WGS sequence"/>
</dbReference>
<name>A0ABV1GF49_9FIRM</name>
<dbReference type="Gene3D" id="3.40.630.30">
    <property type="match status" value="1"/>
</dbReference>
<keyword evidence="5" id="KW-1185">Reference proteome</keyword>
<protein>
    <submittedName>
        <fullName evidence="4">GNAT family N-acetyltransferase</fullName>
    </submittedName>
</protein>
<dbReference type="Pfam" id="PF00583">
    <property type="entry name" value="Acetyltransf_1"/>
    <property type="match status" value="1"/>
</dbReference>
<dbReference type="PROSITE" id="PS51186">
    <property type="entry name" value="GNAT"/>
    <property type="match status" value="1"/>
</dbReference>
<evidence type="ECO:0000256" key="1">
    <source>
        <dbReference type="ARBA" id="ARBA00022679"/>
    </source>
</evidence>
<dbReference type="CDD" id="cd04301">
    <property type="entry name" value="NAT_SF"/>
    <property type="match status" value="1"/>
</dbReference>
<keyword evidence="1" id="KW-0808">Transferase</keyword>
<reference evidence="4 5" key="1">
    <citation type="submission" date="2024-03" db="EMBL/GenBank/DDBJ databases">
        <title>Human intestinal bacterial collection.</title>
        <authorList>
            <person name="Pauvert C."/>
            <person name="Hitch T.C.A."/>
            <person name="Clavel T."/>
        </authorList>
    </citation>
    <scope>NUCLEOTIDE SEQUENCE [LARGE SCALE GENOMIC DNA]</scope>
    <source>
        <strain evidence="4 5">CLA-JM-H11</strain>
    </source>
</reference>
<dbReference type="InterPro" id="IPR050680">
    <property type="entry name" value="YpeA/RimI_acetyltransf"/>
</dbReference>
<dbReference type="RefSeq" id="WP_349215976.1">
    <property type="nucleotide sequence ID" value="NZ_JBBMFA010000090.1"/>
</dbReference>
<gene>
    <name evidence="4" type="ORF">WMO24_08535</name>
</gene>
<evidence type="ECO:0000256" key="2">
    <source>
        <dbReference type="ARBA" id="ARBA00023315"/>
    </source>
</evidence>
<accession>A0ABV1GF49</accession>
<dbReference type="InterPro" id="IPR016181">
    <property type="entry name" value="Acyl_CoA_acyltransferase"/>
</dbReference>
<comment type="caution">
    <text evidence="4">The sequence shown here is derived from an EMBL/GenBank/DDBJ whole genome shotgun (WGS) entry which is preliminary data.</text>
</comment>
<proteinExistence type="predicted"/>
<organism evidence="4 5">
    <name type="scientific">Ruthenibacterium intestinale</name>
    <dbReference type="NCBI Taxonomy" id="3133163"/>
    <lineage>
        <taxon>Bacteria</taxon>
        <taxon>Bacillati</taxon>
        <taxon>Bacillota</taxon>
        <taxon>Clostridia</taxon>
        <taxon>Eubacteriales</taxon>
        <taxon>Oscillospiraceae</taxon>
        <taxon>Ruthenibacterium</taxon>
    </lineage>
</organism>
<evidence type="ECO:0000313" key="5">
    <source>
        <dbReference type="Proteomes" id="UP001477672"/>
    </source>
</evidence>
<dbReference type="SUPFAM" id="SSF55729">
    <property type="entry name" value="Acyl-CoA N-acyltransferases (Nat)"/>
    <property type="match status" value="1"/>
</dbReference>
<evidence type="ECO:0000313" key="4">
    <source>
        <dbReference type="EMBL" id="MEQ2520476.1"/>
    </source>
</evidence>
<dbReference type="PANTHER" id="PTHR43420:SF47">
    <property type="entry name" value="N-ACETYLTRANSFERASE DOMAIN-CONTAINING PROTEIN"/>
    <property type="match status" value="1"/>
</dbReference>
<dbReference type="InterPro" id="IPR000182">
    <property type="entry name" value="GNAT_dom"/>
</dbReference>
<feature type="domain" description="N-acetyltransferase" evidence="3">
    <location>
        <begin position="2"/>
        <end position="153"/>
    </location>
</feature>
<dbReference type="EMBL" id="JBBMFA010000090">
    <property type="protein sequence ID" value="MEQ2520476.1"/>
    <property type="molecule type" value="Genomic_DNA"/>
</dbReference>
<dbReference type="PANTHER" id="PTHR43420">
    <property type="entry name" value="ACETYLTRANSFERASE"/>
    <property type="match status" value="1"/>
</dbReference>